<organism evidence="2 3">
    <name type="scientific">Trichonephila clavata</name>
    <name type="common">Joro spider</name>
    <name type="synonym">Nephila clavata</name>
    <dbReference type="NCBI Taxonomy" id="2740835"/>
    <lineage>
        <taxon>Eukaryota</taxon>
        <taxon>Metazoa</taxon>
        <taxon>Ecdysozoa</taxon>
        <taxon>Arthropoda</taxon>
        <taxon>Chelicerata</taxon>
        <taxon>Arachnida</taxon>
        <taxon>Araneae</taxon>
        <taxon>Araneomorphae</taxon>
        <taxon>Entelegynae</taxon>
        <taxon>Araneoidea</taxon>
        <taxon>Nephilidae</taxon>
        <taxon>Trichonephila</taxon>
    </lineage>
</organism>
<feature type="compositionally biased region" description="Polar residues" evidence="1">
    <location>
        <begin position="42"/>
        <end position="53"/>
    </location>
</feature>
<evidence type="ECO:0000256" key="1">
    <source>
        <dbReference type="SAM" id="MobiDB-lite"/>
    </source>
</evidence>
<gene>
    <name evidence="2" type="ORF">TNCT_556561</name>
</gene>
<feature type="compositionally biased region" description="Basic and acidic residues" evidence="1">
    <location>
        <begin position="20"/>
        <end position="30"/>
    </location>
</feature>
<evidence type="ECO:0000313" key="3">
    <source>
        <dbReference type="Proteomes" id="UP000887116"/>
    </source>
</evidence>
<comment type="caution">
    <text evidence="2">The sequence shown here is derived from an EMBL/GenBank/DDBJ whole genome shotgun (WGS) entry which is preliminary data.</text>
</comment>
<feature type="region of interest" description="Disordered" evidence="1">
    <location>
        <begin position="1"/>
        <end position="59"/>
    </location>
</feature>
<dbReference type="Proteomes" id="UP000887116">
    <property type="component" value="Unassembled WGS sequence"/>
</dbReference>
<accession>A0A8X6IAZ1</accession>
<feature type="compositionally biased region" description="Polar residues" evidence="1">
    <location>
        <begin position="1"/>
        <end position="13"/>
    </location>
</feature>
<dbReference type="AlphaFoldDB" id="A0A8X6IAZ1"/>
<evidence type="ECO:0000313" key="2">
    <source>
        <dbReference type="EMBL" id="GFQ90992.1"/>
    </source>
</evidence>
<keyword evidence="3" id="KW-1185">Reference proteome</keyword>
<proteinExistence type="predicted"/>
<sequence length="118" mass="13505">MNTQKRNGAGQKNQTRKLQGRSENEARNETESGTLEPEQTEIRNTGARNTTGIRKTGARKHNWISAKLEPGTILESAKLEPEQYWNPQNWSPEQNRNGFLKAERQLAVFFTEHVRATN</sequence>
<protein>
    <submittedName>
        <fullName evidence="2">Uncharacterized protein</fullName>
    </submittedName>
</protein>
<reference evidence="2" key="1">
    <citation type="submission" date="2020-07" db="EMBL/GenBank/DDBJ databases">
        <title>Multicomponent nature underlies the extraordinary mechanical properties of spider dragline silk.</title>
        <authorList>
            <person name="Kono N."/>
            <person name="Nakamura H."/>
            <person name="Mori M."/>
            <person name="Yoshida Y."/>
            <person name="Ohtoshi R."/>
            <person name="Malay A.D."/>
            <person name="Moran D.A.P."/>
            <person name="Tomita M."/>
            <person name="Numata K."/>
            <person name="Arakawa K."/>
        </authorList>
    </citation>
    <scope>NUCLEOTIDE SEQUENCE</scope>
</reference>
<dbReference type="EMBL" id="BMAO01013792">
    <property type="protein sequence ID" value="GFQ90992.1"/>
    <property type="molecule type" value="Genomic_DNA"/>
</dbReference>
<name>A0A8X6IAZ1_TRICU</name>